<dbReference type="OrthoDB" id="10261563at2759"/>
<evidence type="ECO:0000259" key="2">
    <source>
        <dbReference type="Pfam" id="PF10180"/>
    </source>
</evidence>
<sequence>MSHVPAWKRIAFKNVQHDELRDETPLNVTTHLATASLSRREKRQMLRGDGTAKKKVGKKDSKGQKREKLERQARVAHRNTVLRDQLRYLIEFYREKVGGLPESVWEHEPAKSHREELESGAATAAGELEVVSTWKFSKQKQNWLLKHVFECDLIPSCYDELLASYFRDLKGTARAALEEQCKSTIEGKSGKPAEATEPAEPAENPGDAAPPQAARAKTLLDALLS</sequence>
<dbReference type="AlphaFoldDB" id="A0A1G4JLS1"/>
<organism evidence="3 4">
    <name type="scientific">Lachancea mirantina</name>
    <dbReference type="NCBI Taxonomy" id="1230905"/>
    <lineage>
        <taxon>Eukaryota</taxon>
        <taxon>Fungi</taxon>
        <taxon>Dikarya</taxon>
        <taxon>Ascomycota</taxon>
        <taxon>Saccharomycotina</taxon>
        <taxon>Saccharomycetes</taxon>
        <taxon>Saccharomycetales</taxon>
        <taxon>Saccharomycetaceae</taxon>
        <taxon>Lachancea</taxon>
    </lineage>
</organism>
<feature type="domain" description="WKF" evidence="2">
    <location>
        <begin position="88"/>
        <end position="183"/>
    </location>
</feature>
<name>A0A1G4JLS1_9SACH</name>
<protein>
    <submittedName>
        <fullName evidence="3">LAMI_0E06370g1_1</fullName>
    </submittedName>
</protein>
<keyword evidence="4" id="KW-1185">Reference proteome</keyword>
<evidence type="ECO:0000256" key="1">
    <source>
        <dbReference type="SAM" id="MobiDB-lite"/>
    </source>
</evidence>
<feature type="region of interest" description="Disordered" evidence="1">
    <location>
        <begin position="36"/>
        <end position="71"/>
    </location>
</feature>
<gene>
    <name evidence="3" type="ORF">LAMI_0E06370G</name>
</gene>
<dbReference type="Pfam" id="PF10180">
    <property type="entry name" value="WKF"/>
    <property type="match status" value="1"/>
</dbReference>
<reference evidence="3 4" key="1">
    <citation type="submission" date="2016-03" db="EMBL/GenBank/DDBJ databases">
        <authorList>
            <person name="Devillers H."/>
        </authorList>
    </citation>
    <scope>NUCLEOTIDE SEQUENCE [LARGE SCALE GENOMIC DNA]</scope>
    <source>
        <strain evidence="3">CBS 11717</strain>
    </source>
</reference>
<dbReference type="STRING" id="1230905.A0A1G4JLS1"/>
<dbReference type="PANTHER" id="PTHR22306:SF2">
    <property type="entry name" value="CHROMOSOME 7 OPEN READING FRAME 50"/>
    <property type="match status" value="1"/>
</dbReference>
<proteinExistence type="predicted"/>
<dbReference type="EMBL" id="LT598465">
    <property type="protein sequence ID" value="SCU91556.1"/>
    <property type="molecule type" value="Genomic_DNA"/>
</dbReference>
<dbReference type="PANTHER" id="PTHR22306">
    <property type="entry name" value="CHROMOSOME 7 OPEN READING FRAME 50"/>
    <property type="match status" value="1"/>
</dbReference>
<feature type="region of interest" description="Disordered" evidence="1">
    <location>
        <begin position="183"/>
        <end position="213"/>
    </location>
</feature>
<feature type="compositionally biased region" description="Basic and acidic residues" evidence="1">
    <location>
        <begin position="43"/>
        <end position="71"/>
    </location>
</feature>
<dbReference type="Proteomes" id="UP000191024">
    <property type="component" value="Chromosome E"/>
</dbReference>
<feature type="compositionally biased region" description="Low complexity" evidence="1">
    <location>
        <begin position="192"/>
        <end position="205"/>
    </location>
</feature>
<accession>A0A1G4JLS1</accession>
<evidence type="ECO:0000313" key="3">
    <source>
        <dbReference type="EMBL" id="SCU91556.1"/>
    </source>
</evidence>
<dbReference type="InterPro" id="IPR019327">
    <property type="entry name" value="WKF"/>
</dbReference>
<evidence type="ECO:0000313" key="4">
    <source>
        <dbReference type="Proteomes" id="UP000191024"/>
    </source>
</evidence>